<accession>S3CIH8</accession>
<keyword evidence="4" id="KW-1185">Reference proteome</keyword>
<dbReference type="Proteomes" id="UP000016922">
    <property type="component" value="Unassembled WGS sequence"/>
</dbReference>
<dbReference type="Gene3D" id="3.30.559.10">
    <property type="entry name" value="Chloramphenicol acetyltransferase-like domain"/>
    <property type="match status" value="1"/>
</dbReference>
<evidence type="ECO:0000313" key="4">
    <source>
        <dbReference type="Proteomes" id="UP000016922"/>
    </source>
</evidence>
<comment type="similarity">
    <text evidence="1">Belongs to the trichothecene O-acetyltransferase family.</text>
</comment>
<evidence type="ECO:0000256" key="2">
    <source>
        <dbReference type="ARBA" id="ARBA00022679"/>
    </source>
</evidence>
<dbReference type="PANTHER" id="PTHR42034:SF1">
    <property type="entry name" value="CONDENSATION DOMAIN-CONTAINING PROTEIN"/>
    <property type="match status" value="1"/>
</dbReference>
<organism evidence="3 4">
    <name type="scientific">Glarea lozoyensis (strain ATCC 20868 / MF5171)</name>
    <dbReference type="NCBI Taxonomy" id="1116229"/>
    <lineage>
        <taxon>Eukaryota</taxon>
        <taxon>Fungi</taxon>
        <taxon>Dikarya</taxon>
        <taxon>Ascomycota</taxon>
        <taxon>Pezizomycotina</taxon>
        <taxon>Leotiomycetes</taxon>
        <taxon>Helotiales</taxon>
        <taxon>Helotiaceae</taxon>
        <taxon>Glarea</taxon>
    </lineage>
</organism>
<dbReference type="GO" id="GO:0016407">
    <property type="term" value="F:acetyltransferase activity"/>
    <property type="evidence" value="ECO:0007669"/>
    <property type="project" value="InterPro"/>
</dbReference>
<dbReference type="PANTHER" id="PTHR42034">
    <property type="entry name" value="CHROMOSOME 7, WHOLE GENOME SHOTGUN SEQUENCE-RELATED"/>
    <property type="match status" value="1"/>
</dbReference>
<dbReference type="Pfam" id="PF07428">
    <property type="entry name" value="Tri3"/>
    <property type="match status" value="1"/>
</dbReference>
<dbReference type="InterPro" id="IPR009992">
    <property type="entry name" value="Tri3/Sat12/Sat16/Mac1"/>
</dbReference>
<dbReference type="AlphaFoldDB" id="S3CIH8"/>
<dbReference type="KEGG" id="glz:GLAREA_01552"/>
<name>S3CIH8_GLAL2</name>
<evidence type="ECO:0000313" key="3">
    <source>
        <dbReference type="EMBL" id="EPE25640.1"/>
    </source>
</evidence>
<dbReference type="GeneID" id="19460610"/>
<dbReference type="OrthoDB" id="2548233at2759"/>
<dbReference type="HOGENOM" id="CLU_552125_0_0_1"/>
<keyword evidence="2" id="KW-0808">Transferase</keyword>
<dbReference type="InterPro" id="IPR023213">
    <property type="entry name" value="CAT-like_dom_sf"/>
</dbReference>
<sequence>MSIFSPPDPTAYAWQRHASGSYRRLSLSSESMWVSKPREARHIFILAELTTTQPANADTIFDAAKKAWRKLRFEVPELQLSSVFENENAYLQYECPESQKVDTWVKQTTYLESSTEAPDFKRLRDLFLYRSRDNFCPASLLIYSQYENRQILDVSKKFWCMLNTDHLITDGIGTRVLLGKYLEEFSKSLAAPNSVEDTKLLWGETWKNLSPPWITIMNNKQEYSGRGFKERVSANQEYLFHTQSPDPGIPLCLPSTHSTQEIYFLTLSREQTTVLLKAVKSLPTTNPTNITSLTHAAMLVAMLRLNPTQQQHFYSACWLNGRRYLKSCTGRDMTKEFIPVCMSFAPIIFEDLTSLTVDKEASKEETGTALLKAVDQANSEYKKLREKESILNEFVSIANQIGRSIRSNPPNLQAPIPKTAAPLFLSDGLTDQYISHTYPKDSSSPALVVDDIHFAANAADEVIIRLARFRGCTRLSAEWKSDLFDGDMVREFLGDVRRVMFSIVGEGDV</sequence>
<evidence type="ECO:0008006" key="5">
    <source>
        <dbReference type="Google" id="ProtNLM"/>
    </source>
</evidence>
<dbReference type="RefSeq" id="XP_008086959.1">
    <property type="nucleotide sequence ID" value="XM_008088768.1"/>
</dbReference>
<gene>
    <name evidence="3" type="ORF">GLAREA_01552</name>
</gene>
<dbReference type="OMA" id="PIIACTI"/>
<proteinExistence type="inferred from homology"/>
<dbReference type="eggNOG" id="ENOG502SFBM">
    <property type="taxonomic scope" value="Eukaryota"/>
</dbReference>
<reference evidence="3 4" key="1">
    <citation type="journal article" date="2013" name="BMC Genomics">
        <title>Genomics-driven discovery of the pneumocandin biosynthetic gene cluster in the fungus Glarea lozoyensis.</title>
        <authorList>
            <person name="Chen L."/>
            <person name="Yue Q."/>
            <person name="Zhang X."/>
            <person name="Xiang M."/>
            <person name="Wang C."/>
            <person name="Li S."/>
            <person name="Che Y."/>
            <person name="Ortiz-Lopez F.J."/>
            <person name="Bills G.F."/>
            <person name="Liu X."/>
            <person name="An Z."/>
        </authorList>
    </citation>
    <scope>NUCLEOTIDE SEQUENCE [LARGE SCALE GENOMIC DNA]</scope>
    <source>
        <strain evidence="4">ATCC 20868 / MF5171</strain>
    </source>
</reference>
<evidence type="ECO:0000256" key="1">
    <source>
        <dbReference type="ARBA" id="ARBA00006439"/>
    </source>
</evidence>
<dbReference type="Gene3D" id="3.30.559.30">
    <property type="entry name" value="Nonribosomal peptide synthetase, condensation domain"/>
    <property type="match status" value="1"/>
</dbReference>
<dbReference type="GO" id="GO:0043386">
    <property type="term" value="P:mycotoxin biosynthetic process"/>
    <property type="evidence" value="ECO:0007669"/>
    <property type="project" value="InterPro"/>
</dbReference>
<protein>
    <recommendedName>
        <fullName evidence="5">CoA-dependent acyltransferase</fullName>
    </recommendedName>
</protein>
<dbReference type="EMBL" id="KE145371">
    <property type="protein sequence ID" value="EPE25640.1"/>
    <property type="molecule type" value="Genomic_DNA"/>
</dbReference>